<protein>
    <submittedName>
        <fullName evidence="1">SDR family oxidoreductase</fullName>
    </submittedName>
</protein>
<sequence>MQITVYGATGTFGAQLVPQLRERGHTVIAAHRGSGVDTVTGQGVTEAAEGSDILVDCVNQLTMNADRAIDFFSRSSRSIAEAAAEKPGTSVAVLSIAFRPEAAESRLMGYYQGKAMQERIFRQLIPDEQLLMFRSAQWFELVDTMTIKAGPLRFVPKMRVRALAVTEAARMMAEAIDARERGTIEVAGPEISDFAEIARRLAAARARKAGVRRAKVVGIPLPGPMARDGLIPPSPRMSDKTVDEWLRSV</sequence>
<gene>
    <name evidence="1" type="ORF">FHQ09_12690</name>
</gene>
<dbReference type="InterPro" id="IPR036291">
    <property type="entry name" value="NAD(P)-bd_dom_sf"/>
</dbReference>
<organism evidence="1 2">
    <name type="scientific">Brevibacterium sediminis</name>
    <dbReference type="NCBI Taxonomy" id="1857024"/>
    <lineage>
        <taxon>Bacteria</taxon>
        <taxon>Bacillati</taxon>
        <taxon>Actinomycetota</taxon>
        <taxon>Actinomycetes</taxon>
        <taxon>Micrococcales</taxon>
        <taxon>Brevibacteriaceae</taxon>
        <taxon>Brevibacterium</taxon>
    </lineage>
</organism>
<evidence type="ECO:0000313" key="2">
    <source>
        <dbReference type="Proteomes" id="UP000314223"/>
    </source>
</evidence>
<name>A0A5C4X0X3_9MICO</name>
<dbReference type="RefSeq" id="WP_139469109.1">
    <property type="nucleotide sequence ID" value="NZ_VDMQ01000007.1"/>
</dbReference>
<dbReference type="EMBL" id="VDMQ01000007">
    <property type="protein sequence ID" value="TNM54119.1"/>
    <property type="molecule type" value="Genomic_DNA"/>
</dbReference>
<reference evidence="1 2" key="1">
    <citation type="submission" date="2019-06" db="EMBL/GenBank/DDBJ databases">
        <authorList>
            <person name="Mardanova A.M."/>
            <person name="Pudova D.S."/>
            <person name="Shagimardanova E.I."/>
            <person name="Gogoleva N.E."/>
            <person name="Lutfullin M.T."/>
            <person name="Hadieva G.F."/>
            <person name="Sharipova M.R."/>
        </authorList>
    </citation>
    <scope>NUCLEOTIDE SEQUENCE [LARGE SCALE GENOMIC DNA]</scope>
    <source>
        <strain evidence="1 2">MG-1</strain>
    </source>
</reference>
<proteinExistence type="predicted"/>
<dbReference type="SUPFAM" id="SSF51735">
    <property type="entry name" value="NAD(P)-binding Rossmann-fold domains"/>
    <property type="match status" value="1"/>
</dbReference>
<dbReference type="Gene3D" id="3.40.50.720">
    <property type="entry name" value="NAD(P)-binding Rossmann-like Domain"/>
    <property type="match status" value="1"/>
</dbReference>
<dbReference type="AlphaFoldDB" id="A0A5C4X0X3"/>
<comment type="caution">
    <text evidence="1">The sequence shown here is derived from an EMBL/GenBank/DDBJ whole genome shotgun (WGS) entry which is preliminary data.</text>
</comment>
<dbReference type="Proteomes" id="UP000314223">
    <property type="component" value="Unassembled WGS sequence"/>
</dbReference>
<evidence type="ECO:0000313" key="1">
    <source>
        <dbReference type="EMBL" id="TNM54119.1"/>
    </source>
</evidence>
<accession>A0A5C4X0X3</accession>